<proteinExistence type="predicted"/>
<protein>
    <submittedName>
        <fullName evidence="1">Uncharacterized protein</fullName>
    </submittedName>
</protein>
<dbReference type="AlphaFoldDB" id="U4L1C5"/>
<accession>U4L1C5</accession>
<name>U4L1C5_PYROM</name>
<keyword evidence="2" id="KW-1185">Reference proteome</keyword>
<reference evidence="1 2" key="1">
    <citation type="journal article" date="2013" name="PLoS Genet.">
        <title>The genome and development-dependent transcriptomes of Pyronema confluens: a window into fungal evolution.</title>
        <authorList>
            <person name="Traeger S."/>
            <person name="Altegoer F."/>
            <person name="Freitag M."/>
            <person name="Gabaldon T."/>
            <person name="Kempken F."/>
            <person name="Kumar A."/>
            <person name="Marcet-Houben M."/>
            <person name="Poggeler S."/>
            <person name="Stajich J.E."/>
            <person name="Nowrousian M."/>
        </authorList>
    </citation>
    <scope>NUCLEOTIDE SEQUENCE [LARGE SCALE GENOMIC DNA]</scope>
    <source>
        <strain evidence="2">CBS 100304</strain>
        <tissue evidence="1">Vegetative mycelium</tissue>
    </source>
</reference>
<dbReference type="Proteomes" id="UP000018144">
    <property type="component" value="Unassembled WGS sequence"/>
</dbReference>
<evidence type="ECO:0000313" key="2">
    <source>
        <dbReference type="Proteomes" id="UP000018144"/>
    </source>
</evidence>
<sequence length="417" mass="47776">MLSRTTAAAGRVARFGSVLPGRNVCRATPTRPLRPTPYSTLGVAKEKITDEFFSAEIPITEYKNVDSKDTKTASPASSVKGSKIVPRPWLPESLRIGQPSFKNPNIIQEDLISIERLAEIWPGLRYFLIPRDARSKSIDTLSGMLTTWFKSKQLRKIATNKTLSEAELLGLVNSAEFKNSVNWQKKDFLEDCAETLARTIVDIGGRERPQKGTRTSRAQWPRPKAYTPEALVETLRLAFDSGKSKYFIRPDEKSLLYLRSLVNHIPARDIVEYLHEEIGLELNFEGYNDRVRKMLIQGRKSEFEQWQEIQQAEAAKSQELWKAASQSQSQPNSKGITLISHTSRFNRHRLTFLLKESGKRSDLQSYIIKQIQYRVDLQQYIDRKIYRDNRATKDIPEAEIKTAILNVMKKHTKIFSC</sequence>
<organism evidence="1 2">
    <name type="scientific">Pyronema omphalodes (strain CBS 100304)</name>
    <name type="common">Pyronema confluens</name>
    <dbReference type="NCBI Taxonomy" id="1076935"/>
    <lineage>
        <taxon>Eukaryota</taxon>
        <taxon>Fungi</taxon>
        <taxon>Dikarya</taxon>
        <taxon>Ascomycota</taxon>
        <taxon>Pezizomycotina</taxon>
        <taxon>Pezizomycetes</taxon>
        <taxon>Pezizales</taxon>
        <taxon>Pyronemataceae</taxon>
        <taxon>Pyronema</taxon>
    </lineage>
</organism>
<dbReference type="EMBL" id="HF935486">
    <property type="protein sequence ID" value="CCX09667.1"/>
    <property type="molecule type" value="Genomic_DNA"/>
</dbReference>
<evidence type="ECO:0000313" key="1">
    <source>
        <dbReference type="EMBL" id="CCX09667.1"/>
    </source>
</evidence>
<dbReference type="OrthoDB" id="10470790at2759"/>
<gene>
    <name evidence="1" type="ORF">PCON_09260</name>
</gene>